<proteinExistence type="predicted"/>
<name>A0A8J3GLT2_9HYPH</name>
<reference evidence="2" key="2">
    <citation type="submission" date="2020-09" db="EMBL/GenBank/DDBJ databases">
        <authorList>
            <person name="Sun Q."/>
            <person name="Kim S."/>
        </authorList>
    </citation>
    <scope>NUCLEOTIDE SEQUENCE</scope>
    <source>
        <strain evidence="2">KCTC 42249</strain>
    </source>
</reference>
<dbReference type="PANTHER" id="PTHR47472">
    <property type="entry name" value="PROPIONYL-COA CARBOXYLASE"/>
    <property type="match status" value="1"/>
</dbReference>
<protein>
    <recommendedName>
        <fullName evidence="1">Acyclic terpene utilisation N-terminal domain-containing protein</fullName>
    </recommendedName>
</protein>
<dbReference type="AlphaFoldDB" id="A0A8J3GLT2"/>
<evidence type="ECO:0000313" key="2">
    <source>
        <dbReference type="EMBL" id="GHD20704.1"/>
    </source>
</evidence>
<organism evidence="2 3">
    <name type="scientific">Tianweitania populi</name>
    <dbReference type="NCBI Taxonomy" id="1607949"/>
    <lineage>
        <taxon>Bacteria</taxon>
        <taxon>Pseudomonadati</taxon>
        <taxon>Pseudomonadota</taxon>
        <taxon>Alphaproteobacteria</taxon>
        <taxon>Hyphomicrobiales</taxon>
        <taxon>Phyllobacteriaceae</taxon>
        <taxon>Tianweitania</taxon>
    </lineage>
</organism>
<dbReference type="InterPro" id="IPR010839">
    <property type="entry name" value="AtuA_N"/>
</dbReference>
<dbReference type="PANTHER" id="PTHR47472:SF1">
    <property type="entry name" value="DUF1446-DOMAIN-CONTAINING PROTEIN"/>
    <property type="match status" value="1"/>
</dbReference>
<dbReference type="EMBL" id="BMZQ01000003">
    <property type="protein sequence ID" value="GHD20704.1"/>
    <property type="molecule type" value="Genomic_DNA"/>
</dbReference>
<evidence type="ECO:0000259" key="1">
    <source>
        <dbReference type="Pfam" id="PF07287"/>
    </source>
</evidence>
<comment type="caution">
    <text evidence="2">The sequence shown here is derived from an EMBL/GenBank/DDBJ whole genome shotgun (WGS) entry which is preliminary data.</text>
</comment>
<accession>A0A8J3GLT2</accession>
<dbReference type="Pfam" id="PF07287">
    <property type="entry name" value="AtuA"/>
    <property type="match status" value="1"/>
</dbReference>
<reference evidence="2" key="1">
    <citation type="journal article" date="2014" name="Int. J. Syst. Evol. Microbiol.">
        <title>Complete genome sequence of Corynebacterium casei LMG S-19264T (=DSM 44701T), isolated from a smear-ripened cheese.</title>
        <authorList>
            <consortium name="US DOE Joint Genome Institute (JGI-PGF)"/>
            <person name="Walter F."/>
            <person name="Albersmeier A."/>
            <person name="Kalinowski J."/>
            <person name="Ruckert C."/>
        </authorList>
    </citation>
    <scope>NUCLEOTIDE SEQUENCE</scope>
    <source>
        <strain evidence="2">KCTC 42249</strain>
    </source>
</reference>
<keyword evidence="3" id="KW-1185">Reference proteome</keyword>
<evidence type="ECO:0000313" key="3">
    <source>
        <dbReference type="Proteomes" id="UP000630142"/>
    </source>
</evidence>
<dbReference type="Proteomes" id="UP000630142">
    <property type="component" value="Unassembled WGS sequence"/>
</dbReference>
<gene>
    <name evidence="2" type="ORF">GCM10016234_33230</name>
</gene>
<feature type="domain" description="Acyclic terpene utilisation N-terminal" evidence="1">
    <location>
        <begin position="2"/>
        <end position="402"/>
    </location>
</feature>
<sequence length="412" mass="43964">MIYETLAERTLAQAQLRLMNGGPGYLPRTEAFLKPVLEICLSHGIRIIGNFGAADPAAACSRIAQLCNELGLRKPKLAYVAGDNVMDGPARNALDKARMDQRELVAANAYIGAASICEALDDGAEIVVTGRVSDPSLALGPLMHVFKWGWEDWDRLAAGTLCGHVLECAAQVTGGYFADPGIKDVPDLANIGFPVAEISRDGVITISKPSGTGGCVTVSTVREQVLYEIDDPASYITPDVVLDLTNVRIAEAGPDRVTLSGAKGREKPRSLRAMACYKGGWFGEAEISYTGPNAVKRGRLAADILDSRLRKLDIPQNRVDLIGVDAISGSCNADPVSLAQVPEIRVRLAVETSTRERAQIALDEVESLYLCGPAGGGGVRNHLVERLSSEPVLIPRELVTSHAVKFDEASHG</sequence>